<dbReference type="AlphaFoldDB" id="A0A8B8GL42"/>
<feature type="compositionally biased region" description="Pro residues" evidence="3">
    <location>
        <begin position="503"/>
        <end position="522"/>
    </location>
</feature>
<dbReference type="Pfam" id="PF08397">
    <property type="entry name" value="IMD"/>
    <property type="match status" value="1"/>
</dbReference>
<feature type="compositionally biased region" description="Basic and acidic residues" evidence="3">
    <location>
        <begin position="568"/>
        <end position="582"/>
    </location>
</feature>
<gene>
    <name evidence="7" type="primary">LOC112693017</name>
</gene>
<feature type="compositionally biased region" description="Pro residues" evidence="3">
    <location>
        <begin position="485"/>
        <end position="494"/>
    </location>
</feature>
<dbReference type="SUPFAM" id="SSF50044">
    <property type="entry name" value="SH3-domain"/>
    <property type="match status" value="1"/>
</dbReference>
<evidence type="ECO:0000313" key="7">
    <source>
        <dbReference type="RefSeq" id="XP_025423670.1"/>
    </source>
</evidence>
<feature type="region of interest" description="Disordered" evidence="3">
    <location>
        <begin position="614"/>
        <end position="684"/>
    </location>
</feature>
<dbReference type="InterPro" id="IPR013606">
    <property type="entry name" value="I-BAR_dom"/>
</dbReference>
<evidence type="ECO:0000256" key="2">
    <source>
        <dbReference type="PROSITE-ProRule" id="PRU00192"/>
    </source>
</evidence>
<dbReference type="InterPro" id="IPR001452">
    <property type="entry name" value="SH3_domain"/>
</dbReference>
<feature type="compositionally biased region" description="Polar residues" evidence="3">
    <location>
        <begin position="639"/>
        <end position="650"/>
    </location>
</feature>
<dbReference type="GO" id="GO:0051764">
    <property type="term" value="P:actin crosslink formation"/>
    <property type="evidence" value="ECO:0007669"/>
    <property type="project" value="TreeGrafter"/>
</dbReference>
<name>A0A8B8GL42_9HEMI</name>
<dbReference type="GO" id="GO:0005829">
    <property type="term" value="C:cytosol"/>
    <property type="evidence" value="ECO:0007669"/>
    <property type="project" value="TreeGrafter"/>
</dbReference>
<dbReference type="Gene3D" id="1.20.1270.60">
    <property type="entry name" value="Arfaptin homology (AH) domain/BAR domain"/>
    <property type="match status" value="1"/>
</dbReference>
<dbReference type="PROSITE" id="PS50002">
    <property type="entry name" value="SH3"/>
    <property type="match status" value="1"/>
</dbReference>
<feature type="compositionally biased region" description="Polar residues" evidence="3">
    <location>
        <begin position="425"/>
        <end position="453"/>
    </location>
</feature>
<feature type="compositionally biased region" description="Polar residues" evidence="3">
    <location>
        <begin position="461"/>
        <end position="478"/>
    </location>
</feature>
<evidence type="ECO:0000256" key="3">
    <source>
        <dbReference type="SAM" id="MobiDB-lite"/>
    </source>
</evidence>
<feature type="domain" description="SH3" evidence="4">
    <location>
        <begin position="347"/>
        <end position="408"/>
    </location>
</feature>
<dbReference type="GeneID" id="112693017"/>
<dbReference type="SMART" id="SM00326">
    <property type="entry name" value="SH3"/>
    <property type="match status" value="1"/>
</dbReference>
<feature type="compositionally biased region" description="Low complexity" evidence="3">
    <location>
        <begin position="817"/>
        <end position="826"/>
    </location>
</feature>
<dbReference type="CDD" id="cd11779">
    <property type="entry name" value="SH3_Irsp53_BAIAP2L"/>
    <property type="match status" value="1"/>
</dbReference>
<evidence type="ECO:0000313" key="6">
    <source>
        <dbReference type="Proteomes" id="UP000694846"/>
    </source>
</evidence>
<dbReference type="PANTHER" id="PTHR14206">
    <property type="entry name" value="BRAIN-SPECIFIC ANGIOGENESIS INHIBITOR 1-ASSOCIATED PROTEIN 2"/>
    <property type="match status" value="1"/>
</dbReference>
<evidence type="ECO:0000256" key="1">
    <source>
        <dbReference type="ARBA" id="ARBA00022443"/>
    </source>
</evidence>
<dbReference type="PROSITE" id="PS51338">
    <property type="entry name" value="IMD"/>
    <property type="match status" value="1"/>
</dbReference>
<dbReference type="GO" id="GO:0007009">
    <property type="term" value="P:plasma membrane organization"/>
    <property type="evidence" value="ECO:0007669"/>
    <property type="project" value="InterPro"/>
</dbReference>
<dbReference type="GO" id="GO:0030838">
    <property type="term" value="P:positive regulation of actin filament polymerization"/>
    <property type="evidence" value="ECO:0007669"/>
    <property type="project" value="TreeGrafter"/>
</dbReference>
<dbReference type="Proteomes" id="UP000694846">
    <property type="component" value="Unplaced"/>
</dbReference>
<feature type="compositionally biased region" description="Gly residues" evidence="3">
    <location>
        <begin position="872"/>
        <end position="881"/>
    </location>
</feature>
<dbReference type="InterPro" id="IPR027681">
    <property type="entry name" value="IRSp53/IRTKS/Pinkbar"/>
</dbReference>
<dbReference type="SUPFAM" id="SSF103657">
    <property type="entry name" value="BAR/IMD domain-like"/>
    <property type="match status" value="1"/>
</dbReference>
<dbReference type="RefSeq" id="XP_025423670.1">
    <property type="nucleotide sequence ID" value="XM_025567885.1"/>
</dbReference>
<dbReference type="OrthoDB" id="3800937at2759"/>
<sequence>METEEITKLVDGIYKNILEKFNPGARQMINAGKAYLKALHVAASASKQYTDAIMRLAKQSQQGTWGGSADIGSALMQIVEVYTEIQSQQLIILKAFYVDLIVPLETNLEKDTKVVQSEQKRFLQQHKQRSESYSKAASAMKKCRKKHKVGPKAGLAMDKEIKTMQILEEEKSKLDNFCEQSLKIAMTQERRRYGFALERQCSLVKHCLAYHTNTQAMYDEHLNDWLDVAKSRECLPESVETMFATKLRHVSFWMDDDVSSPRIDDDRISLSSQLRKTKSMDASCLDVRAMNDISSPVLNYPLSRAKSDFNLNASSQSLNRMENGSSPGNNGSRPKSMAVVDNGWESQGANLVQATHAYLSSGENQLSFHEKDTIAILGKGNKGWQFGENLRTQCSGWFPLTYTEPVLEDSVFSDSPSSYRRKDSVGQSISSNHNRSESATIGKQNRYQTTTLTRFGDSLSHRNPYSTRPRANSRSNGFGANHHGPPAPSVPAPVVPRHYGGHIPPPAAFFPPPPQTLPPAAPGKPGAIDKRTGGVHHQHGNASLHSSNDSGFSNDPPPAPEIDYSDDENTRTIRDPKKDAASRSKQNMIYRSPEEDRHHNLNGNHQQMKITAAGKQSTGTLKSSYNGGSTNTGRRNTGPSSMRQSTSVGHLSSFGDGYSPPGRQATAAAFDDDDSGMGGAQGKKIKRTKSMWKFKKGGGSDEVLAGMSMWKHRSLVDVNAAEDEQHQQQQNNSYNNKSSAGTPMTNKKFTITSRDIDIAGGSGGGGGYSVDDDDSQTIMDGGVGGGGLSTVRRMTYDNRKHQKQQKQYRSNERINSRRSSSSSFGGDDSESCIVVDDHLKDAVHAAPPPPASLLPRTRLIKQNAAANPTTGAAGGSGGQGGSAVAHHQQTAASGVGPPTMMMLMSPPPPPPPAVRTATADDNYLLQQHHHQHHQHHQDSDADVRFESAKLQTFKYINATSNDGWYDSWGEKRKK</sequence>
<feature type="region of interest" description="Disordered" evidence="3">
    <location>
        <begin position="411"/>
        <end position="601"/>
    </location>
</feature>
<dbReference type="CTD" id="39258"/>
<protein>
    <submittedName>
        <fullName evidence="7">Uncharacterized protein LOC112693017 isoform X1</fullName>
    </submittedName>
</protein>
<feature type="compositionally biased region" description="Low complexity" evidence="3">
    <location>
        <begin position="626"/>
        <end position="638"/>
    </location>
</feature>
<dbReference type="GO" id="GO:0005654">
    <property type="term" value="C:nucleoplasm"/>
    <property type="evidence" value="ECO:0007669"/>
    <property type="project" value="TreeGrafter"/>
</dbReference>
<evidence type="ECO:0000259" key="4">
    <source>
        <dbReference type="PROSITE" id="PS50002"/>
    </source>
</evidence>
<feature type="domain" description="IMD" evidence="5">
    <location>
        <begin position="1"/>
        <end position="249"/>
    </location>
</feature>
<dbReference type="GO" id="GO:0051017">
    <property type="term" value="P:actin filament bundle assembly"/>
    <property type="evidence" value="ECO:0007669"/>
    <property type="project" value="TreeGrafter"/>
</dbReference>
<dbReference type="InterPro" id="IPR036028">
    <property type="entry name" value="SH3-like_dom_sf"/>
</dbReference>
<feature type="region of interest" description="Disordered" evidence="3">
    <location>
        <begin position="722"/>
        <end position="829"/>
    </location>
</feature>
<feature type="compositionally biased region" description="Polar residues" evidence="3">
    <location>
        <begin position="540"/>
        <end position="553"/>
    </location>
</feature>
<evidence type="ECO:0000259" key="5">
    <source>
        <dbReference type="PROSITE" id="PS51338"/>
    </source>
</evidence>
<feature type="region of interest" description="Disordered" evidence="3">
    <location>
        <begin position="867"/>
        <end position="898"/>
    </location>
</feature>
<feature type="compositionally biased region" description="Polar residues" evidence="3">
    <location>
        <begin position="317"/>
        <end position="333"/>
    </location>
</feature>
<dbReference type="Gene3D" id="2.30.30.40">
    <property type="entry name" value="SH3 Domains"/>
    <property type="match status" value="1"/>
</dbReference>
<feature type="compositionally biased region" description="Polar residues" evidence="3">
    <location>
        <begin position="740"/>
        <end position="753"/>
    </location>
</feature>
<keyword evidence="1 2" id="KW-0728">SH3 domain</keyword>
<feature type="region of interest" description="Disordered" evidence="3">
    <location>
        <begin position="317"/>
        <end position="337"/>
    </location>
</feature>
<dbReference type="Pfam" id="PF00018">
    <property type="entry name" value="SH3_1"/>
    <property type="match status" value="1"/>
</dbReference>
<keyword evidence="6" id="KW-1185">Reference proteome</keyword>
<proteinExistence type="predicted"/>
<reference evidence="7" key="1">
    <citation type="submission" date="2025-08" db="UniProtKB">
        <authorList>
            <consortium name="RefSeq"/>
        </authorList>
    </citation>
    <scope>IDENTIFICATION</scope>
    <source>
        <tissue evidence="7">Whole body</tissue>
    </source>
</reference>
<dbReference type="InterPro" id="IPR027267">
    <property type="entry name" value="AH/BAR_dom_sf"/>
</dbReference>
<feature type="compositionally biased region" description="Low complexity" evidence="3">
    <location>
        <begin position="727"/>
        <end position="739"/>
    </location>
</feature>
<organism evidence="6 7">
    <name type="scientific">Sipha flava</name>
    <name type="common">yellow sugarcane aphid</name>
    <dbReference type="NCBI Taxonomy" id="143950"/>
    <lineage>
        <taxon>Eukaryota</taxon>
        <taxon>Metazoa</taxon>
        <taxon>Ecdysozoa</taxon>
        <taxon>Arthropoda</taxon>
        <taxon>Hexapoda</taxon>
        <taxon>Insecta</taxon>
        <taxon>Pterygota</taxon>
        <taxon>Neoptera</taxon>
        <taxon>Paraneoptera</taxon>
        <taxon>Hemiptera</taxon>
        <taxon>Sternorrhyncha</taxon>
        <taxon>Aphidomorpha</taxon>
        <taxon>Aphidoidea</taxon>
        <taxon>Aphididae</taxon>
        <taxon>Sipha</taxon>
    </lineage>
</organism>
<feature type="compositionally biased region" description="Polar residues" evidence="3">
    <location>
        <begin position="614"/>
        <end position="625"/>
    </location>
</feature>
<dbReference type="PANTHER" id="PTHR14206:SF7">
    <property type="entry name" value="INSULIN RECEPTOR SUBSTRATE 53 KDA, ISOFORM A"/>
    <property type="match status" value="1"/>
</dbReference>
<accession>A0A8B8GL42</accession>